<accession>A0A5Q0TJJ7</accession>
<keyword evidence="1" id="KW-0732">Signal</keyword>
<evidence type="ECO:0000313" key="3">
    <source>
        <dbReference type="Proteomes" id="UP000348942"/>
    </source>
</evidence>
<gene>
    <name evidence="2" type="ORF">GFB47_12195</name>
</gene>
<organism evidence="2 3">
    <name type="scientific">Vibrio algicola</name>
    <dbReference type="NCBI Taxonomy" id="2662262"/>
    <lineage>
        <taxon>Bacteria</taxon>
        <taxon>Pseudomonadati</taxon>
        <taxon>Pseudomonadota</taxon>
        <taxon>Gammaproteobacteria</taxon>
        <taxon>Vibrionales</taxon>
        <taxon>Vibrionaceae</taxon>
        <taxon>Vibrio</taxon>
    </lineage>
</organism>
<feature type="chain" id="PRO_5024454970" evidence="1">
    <location>
        <begin position="20"/>
        <end position="202"/>
    </location>
</feature>
<evidence type="ECO:0000256" key="1">
    <source>
        <dbReference type="SAM" id="SignalP"/>
    </source>
</evidence>
<sequence>MKYAISLIVSTLFSLYVQASETITWPSLRPLQSQYQNLSPSNKALLSEIYAYEVVKKTRQLSPMENDGYTQRVTLAKKFGLDVQEMLEQRTQQTSDVVPELNIKDMKMAGFLVPIEMEGLIGTQFLLVPTAGACIHTPPPPINQTILVKFPEGHELQSLYTPVWVTGDIKSSSVKTSVALSDGDQAIQTGYVINASGIELYQ</sequence>
<name>A0A5Q0TJJ7_9VIBR</name>
<dbReference type="Proteomes" id="UP000348942">
    <property type="component" value="Chromosome 2"/>
</dbReference>
<dbReference type="RefSeq" id="WP_153448340.1">
    <property type="nucleotide sequence ID" value="NZ_CP045700.1"/>
</dbReference>
<keyword evidence="3" id="KW-1185">Reference proteome</keyword>
<dbReference type="Gene3D" id="2.40.50.870">
    <property type="entry name" value="Protein of unknown function (DUF3299)"/>
    <property type="match status" value="1"/>
</dbReference>
<dbReference type="AlphaFoldDB" id="A0A5Q0TJJ7"/>
<protein>
    <submittedName>
        <fullName evidence="2">DUF3299 domain-containing protein</fullName>
    </submittedName>
</protein>
<evidence type="ECO:0000313" key="2">
    <source>
        <dbReference type="EMBL" id="QGA66205.1"/>
    </source>
</evidence>
<reference evidence="2 3" key="1">
    <citation type="submission" date="2019-10" db="EMBL/GenBank/DDBJ databases">
        <title>Vibrio sp. nov., isolated from Coralline algae surface.</title>
        <authorList>
            <person name="Geng Y."/>
            <person name="Zhang X."/>
        </authorList>
    </citation>
    <scope>NUCLEOTIDE SEQUENCE [LARGE SCALE GENOMIC DNA]</scope>
    <source>
        <strain evidence="2 3">SM1977</strain>
    </source>
</reference>
<dbReference type="EMBL" id="CP045700">
    <property type="protein sequence ID" value="QGA66205.1"/>
    <property type="molecule type" value="Genomic_DNA"/>
</dbReference>
<feature type="signal peptide" evidence="1">
    <location>
        <begin position="1"/>
        <end position="19"/>
    </location>
</feature>
<dbReference type="InterPro" id="IPR021727">
    <property type="entry name" value="DUF3299"/>
</dbReference>
<proteinExistence type="predicted"/>
<dbReference type="Pfam" id="PF11736">
    <property type="entry name" value="DUF3299"/>
    <property type="match status" value="1"/>
</dbReference>